<evidence type="ECO:0000256" key="2">
    <source>
        <dbReference type="ARBA" id="ARBA00022448"/>
    </source>
</evidence>
<feature type="transmembrane region" description="Helical" evidence="6">
    <location>
        <begin position="269"/>
        <end position="289"/>
    </location>
</feature>
<dbReference type="InterPro" id="IPR003439">
    <property type="entry name" value="ABC_transporter-like_ATP-bd"/>
</dbReference>
<dbReference type="AlphaFoldDB" id="A0A9W8AIQ8"/>
<keyword evidence="11" id="KW-1185">Reference proteome</keyword>
<feature type="domain" description="CDR ABC transporter" evidence="9">
    <location>
        <begin position="306"/>
        <end position="393"/>
    </location>
</feature>
<name>A0A9W8AIQ8_9FUNG</name>
<dbReference type="InterPro" id="IPR027417">
    <property type="entry name" value="P-loop_NTPase"/>
</dbReference>
<sequence>MKHEARIAPGMEAVVPRTPEEFEASYRQSTYFEFAKQEMEGAKQEAESERPDEAFRHTVETSRMGAASSKIRRKSPYQTTYWFQIGTTLRREIDLLVGNTGQLIFRYIYNAVMAVIVGSLFYQLPPNTMGAFTRGGALFFALLFNTLMANAEVPKSFSTRPIVYKQKAFAFYHPSTQFIAQTLVDLPLYLVQVVVFSVILYWMVGLQAEAGKFFFFLLVLYMTCLCLTTLFRMISAVSKDVHVAHVLSGIFLMFYINLTGYLIPPKSMGGWVIWIYYINPIAYGLKALLSNEFRGMNMECLGTSLIPYGAEKYNDINHQVCTLMGSKPADRFVRGEDYLSVSYGFEASDMWIDFIAVVCFWVLFMLITAVVTEKLEYGKGGYSTNVFKASKTKPVDFEAAQPNTGYEGLDAKEGGEEVSEKAAVQGTSLTWNDVDYIVPGKKKGNEIQLLHGIFGYVKPGTMTALMGASGAGKTTLLDVLAQRKNVGRMEGEILMNGAPLTKILRRKTGYCEQMDIHEPYSTVREALRFSAYLRQPKHVSKKEKDQFVERVIHLLEMEDIADAMVGTL</sequence>
<feature type="domain" description="ABC-2 type transporter transmembrane" evidence="8">
    <location>
        <begin position="84"/>
        <end position="293"/>
    </location>
</feature>
<keyword evidence="10" id="KW-0067">ATP-binding</keyword>
<gene>
    <name evidence="10" type="primary">SNQ2_4</name>
    <name evidence="10" type="ORF">IWQ62_006294</name>
</gene>
<feature type="non-terminal residue" evidence="10">
    <location>
        <position position="568"/>
    </location>
</feature>
<dbReference type="Proteomes" id="UP001150925">
    <property type="component" value="Unassembled WGS sequence"/>
</dbReference>
<comment type="caution">
    <text evidence="10">The sequence shown here is derived from an EMBL/GenBank/DDBJ whole genome shotgun (WGS) entry which is preliminary data.</text>
</comment>
<dbReference type="InterPro" id="IPR010929">
    <property type="entry name" value="PDR_CDR_ABC"/>
</dbReference>
<dbReference type="PANTHER" id="PTHR19241">
    <property type="entry name" value="ATP-BINDING CASSETTE TRANSPORTER"/>
    <property type="match status" value="1"/>
</dbReference>
<evidence type="ECO:0000313" key="10">
    <source>
        <dbReference type="EMBL" id="KAJ1952133.1"/>
    </source>
</evidence>
<proteinExistence type="predicted"/>
<organism evidence="10 11">
    <name type="scientific">Dispira parvispora</name>
    <dbReference type="NCBI Taxonomy" id="1520584"/>
    <lineage>
        <taxon>Eukaryota</taxon>
        <taxon>Fungi</taxon>
        <taxon>Fungi incertae sedis</taxon>
        <taxon>Zoopagomycota</taxon>
        <taxon>Kickxellomycotina</taxon>
        <taxon>Dimargaritomycetes</taxon>
        <taxon>Dimargaritales</taxon>
        <taxon>Dimargaritaceae</taxon>
        <taxon>Dispira</taxon>
    </lineage>
</organism>
<evidence type="ECO:0000259" key="9">
    <source>
        <dbReference type="Pfam" id="PF06422"/>
    </source>
</evidence>
<dbReference type="GO" id="GO:0016020">
    <property type="term" value="C:membrane"/>
    <property type="evidence" value="ECO:0007669"/>
    <property type="project" value="UniProtKB-SubCell"/>
</dbReference>
<dbReference type="OrthoDB" id="245989at2759"/>
<evidence type="ECO:0000256" key="1">
    <source>
        <dbReference type="ARBA" id="ARBA00004141"/>
    </source>
</evidence>
<protein>
    <submittedName>
        <fullName evidence="10">ATP-binding cassette transporter snq2</fullName>
    </submittedName>
</protein>
<keyword evidence="5 6" id="KW-0472">Membrane</keyword>
<dbReference type="SUPFAM" id="SSF52540">
    <property type="entry name" value="P-loop containing nucleoside triphosphate hydrolases"/>
    <property type="match status" value="1"/>
</dbReference>
<feature type="transmembrane region" description="Helical" evidence="6">
    <location>
        <begin position="243"/>
        <end position="263"/>
    </location>
</feature>
<keyword evidence="3 6" id="KW-0812">Transmembrane</keyword>
<accession>A0A9W8AIQ8</accession>
<evidence type="ECO:0000259" key="8">
    <source>
        <dbReference type="Pfam" id="PF01061"/>
    </source>
</evidence>
<keyword evidence="4 6" id="KW-1133">Transmembrane helix</keyword>
<keyword evidence="10" id="KW-0547">Nucleotide-binding</keyword>
<evidence type="ECO:0000313" key="11">
    <source>
        <dbReference type="Proteomes" id="UP001150925"/>
    </source>
</evidence>
<feature type="transmembrane region" description="Helical" evidence="6">
    <location>
        <begin position="350"/>
        <end position="371"/>
    </location>
</feature>
<dbReference type="GO" id="GO:0016887">
    <property type="term" value="F:ATP hydrolysis activity"/>
    <property type="evidence" value="ECO:0007669"/>
    <property type="project" value="InterPro"/>
</dbReference>
<evidence type="ECO:0000256" key="4">
    <source>
        <dbReference type="ARBA" id="ARBA00022989"/>
    </source>
</evidence>
<evidence type="ECO:0000256" key="6">
    <source>
        <dbReference type="SAM" id="Phobius"/>
    </source>
</evidence>
<dbReference type="Pfam" id="PF00005">
    <property type="entry name" value="ABC_tran"/>
    <property type="match status" value="1"/>
</dbReference>
<feature type="transmembrane region" description="Helical" evidence="6">
    <location>
        <begin position="186"/>
        <end position="204"/>
    </location>
</feature>
<evidence type="ECO:0000256" key="3">
    <source>
        <dbReference type="ARBA" id="ARBA00022692"/>
    </source>
</evidence>
<evidence type="ECO:0000256" key="5">
    <source>
        <dbReference type="ARBA" id="ARBA00023136"/>
    </source>
</evidence>
<feature type="domain" description="ABC transporter" evidence="7">
    <location>
        <begin position="452"/>
        <end position="565"/>
    </location>
</feature>
<keyword evidence="2" id="KW-0813">Transport</keyword>
<dbReference type="InterPro" id="IPR013525">
    <property type="entry name" value="ABC2_TM"/>
</dbReference>
<feature type="transmembrane region" description="Helical" evidence="6">
    <location>
        <begin position="210"/>
        <end position="231"/>
    </location>
</feature>
<comment type="subcellular location">
    <subcellularLocation>
        <location evidence="1">Membrane</location>
        <topology evidence="1">Multi-pass membrane protein</topology>
    </subcellularLocation>
</comment>
<dbReference type="EMBL" id="JANBPY010003301">
    <property type="protein sequence ID" value="KAJ1952133.1"/>
    <property type="molecule type" value="Genomic_DNA"/>
</dbReference>
<dbReference type="Pfam" id="PF01061">
    <property type="entry name" value="ABC2_membrane"/>
    <property type="match status" value="1"/>
</dbReference>
<dbReference type="GO" id="GO:0140359">
    <property type="term" value="F:ABC-type transporter activity"/>
    <property type="evidence" value="ECO:0007669"/>
    <property type="project" value="InterPro"/>
</dbReference>
<dbReference type="Gene3D" id="3.40.50.300">
    <property type="entry name" value="P-loop containing nucleotide triphosphate hydrolases"/>
    <property type="match status" value="1"/>
</dbReference>
<dbReference type="GO" id="GO:0005524">
    <property type="term" value="F:ATP binding"/>
    <property type="evidence" value="ECO:0007669"/>
    <property type="project" value="UniProtKB-KW"/>
</dbReference>
<dbReference type="Pfam" id="PF06422">
    <property type="entry name" value="PDR_CDR"/>
    <property type="match status" value="1"/>
</dbReference>
<evidence type="ECO:0000259" key="7">
    <source>
        <dbReference type="Pfam" id="PF00005"/>
    </source>
</evidence>
<feature type="transmembrane region" description="Helical" evidence="6">
    <location>
        <begin position="107"/>
        <end position="125"/>
    </location>
</feature>
<reference evidence="10" key="1">
    <citation type="submission" date="2022-07" db="EMBL/GenBank/DDBJ databases">
        <title>Phylogenomic reconstructions and comparative analyses of Kickxellomycotina fungi.</title>
        <authorList>
            <person name="Reynolds N.K."/>
            <person name="Stajich J.E."/>
            <person name="Barry K."/>
            <person name="Grigoriev I.V."/>
            <person name="Crous P."/>
            <person name="Smith M.E."/>
        </authorList>
    </citation>
    <scope>NUCLEOTIDE SEQUENCE</scope>
    <source>
        <strain evidence="10">RSA 1196</strain>
    </source>
</reference>